<proteinExistence type="inferred from homology"/>
<dbReference type="GO" id="GO:0003995">
    <property type="term" value="F:acyl-CoA dehydrogenase activity"/>
    <property type="evidence" value="ECO:0007669"/>
    <property type="project" value="TreeGrafter"/>
</dbReference>
<evidence type="ECO:0000256" key="1">
    <source>
        <dbReference type="ARBA" id="ARBA00001974"/>
    </source>
</evidence>
<dbReference type="InterPro" id="IPR037069">
    <property type="entry name" value="AcylCoA_DH/ox_N_sf"/>
</dbReference>
<dbReference type="Pfam" id="PF02771">
    <property type="entry name" value="Acyl-CoA_dh_N"/>
    <property type="match status" value="1"/>
</dbReference>
<dbReference type="InterPro" id="IPR036250">
    <property type="entry name" value="AcylCo_DH-like_C"/>
</dbReference>
<evidence type="ECO:0000313" key="8">
    <source>
        <dbReference type="EMBL" id="QQD19584.1"/>
    </source>
</evidence>
<protein>
    <submittedName>
        <fullName evidence="8">Acyl-CoA dehydrogenase family protein</fullName>
    </submittedName>
</protein>
<keyword evidence="9" id="KW-1185">Reference proteome</keyword>
<evidence type="ECO:0000256" key="3">
    <source>
        <dbReference type="ARBA" id="ARBA00022630"/>
    </source>
</evidence>
<dbReference type="GO" id="GO:0050660">
    <property type="term" value="F:flavin adenine dinucleotide binding"/>
    <property type="evidence" value="ECO:0007669"/>
    <property type="project" value="InterPro"/>
</dbReference>
<dbReference type="KEGG" id="snan:I6N98_06960"/>
<dbReference type="Proteomes" id="UP000596063">
    <property type="component" value="Chromosome"/>
</dbReference>
<evidence type="ECO:0000256" key="2">
    <source>
        <dbReference type="ARBA" id="ARBA00009347"/>
    </source>
</evidence>
<name>A0A7T4R330_9GAMM</name>
<feature type="domain" description="Acyl-CoA dehydrogenase/oxidase N-terminal" evidence="7">
    <location>
        <begin position="6"/>
        <end position="116"/>
    </location>
</feature>
<dbReference type="PANTHER" id="PTHR43884">
    <property type="entry name" value="ACYL-COA DEHYDROGENASE"/>
    <property type="match status" value="1"/>
</dbReference>
<evidence type="ECO:0000256" key="5">
    <source>
        <dbReference type="ARBA" id="ARBA00023002"/>
    </source>
</evidence>
<accession>A0A7T4R330</accession>
<dbReference type="SUPFAM" id="SSF47203">
    <property type="entry name" value="Acyl-CoA dehydrogenase C-terminal domain-like"/>
    <property type="match status" value="1"/>
</dbReference>
<keyword evidence="3" id="KW-0285">Flavoprotein</keyword>
<keyword evidence="4" id="KW-0274">FAD</keyword>
<dbReference type="RefSeq" id="WP_198571068.1">
    <property type="nucleotide sequence ID" value="NZ_CP066167.1"/>
</dbReference>
<keyword evidence="5" id="KW-0560">Oxidoreductase</keyword>
<dbReference type="InterPro" id="IPR013786">
    <property type="entry name" value="AcylCoA_DH/ox_N"/>
</dbReference>
<dbReference type="SUPFAM" id="SSF56645">
    <property type="entry name" value="Acyl-CoA dehydrogenase NM domain-like"/>
    <property type="match status" value="1"/>
</dbReference>
<evidence type="ECO:0000259" key="6">
    <source>
        <dbReference type="Pfam" id="PF00441"/>
    </source>
</evidence>
<comment type="similarity">
    <text evidence="2">Belongs to the acyl-CoA dehydrogenase family.</text>
</comment>
<feature type="domain" description="Acyl-CoA dehydrogenase/oxidase C-terminal" evidence="6">
    <location>
        <begin position="191"/>
        <end position="335"/>
    </location>
</feature>
<gene>
    <name evidence="8" type="ORF">I6N98_06960</name>
</gene>
<evidence type="ECO:0000256" key="4">
    <source>
        <dbReference type="ARBA" id="ARBA00022827"/>
    </source>
</evidence>
<sequence>MDFTFSEDQLLFQETVADFLRKEHTPERIRRSWEAGSEADSLWPQFVEMGLTALTVPEQFGGMGMSVLDFVLLAQEAGYVALAEPLVHNAVVATPLITAIGGELAEQVLPSIASGEAKVAVGLSANGLVEQADSATLLIMERDGKLYALSPESASLTANPSVDPGRKLFSVEFDAASVNCLADGARAAELIELAFNHGALANAAQALGLAQRMVDLSVAYTSERKQFGAPIGSFQAVKHHMANVAYQLEYARTPVYRAAYSLSTAHPRSAEHVSHAKLVACEVAELAAKNSIQVHGAMGYTWEVDLHIFMKRAWALAGSYGSAGLHKGRVAEAMLSDDAILGAAGTFA</sequence>
<comment type="cofactor">
    <cofactor evidence="1">
        <name>FAD</name>
        <dbReference type="ChEBI" id="CHEBI:57692"/>
    </cofactor>
</comment>
<organism evidence="8 9">
    <name type="scientific">Spongiibacter nanhainus</name>
    <dbReference type="NCBI Taxonomy" id="2794344"/>
    <lineage>
        <taxon>Bacteria</taxon>
        <taxon>Pseudomonadati</taxon>
        <taxon>Pseudomonadota</taxon>
        <taxon>Gammaproteobacteria</taxon>
        <taxon>Cellvibrionales</taxon>
        <taxon>Spongiibacteraceae</taxon>
        <taxon>Spongiibacter</taxon>
    </lineage>
</organism>
<dbReference type="InterPro" id="IPR009100">
    <property type="entry name" value="AcylCoA_DH/oxidase_NM_dom_sf"/>
</dbReference>
<evidence type="ECO:0000313" key="9">
    <source>
        <dbReference type="Proteomes" id="UP000596063"/>
    </source>
</evidence>
<dbReference type="InterPro" id="IPR009075">
    <property type="entry name" value="AcylCo_DH/oxidase_C"/>
</dbReference>
<reference evidence="8 9" key="1">
    <citation type="submission" date="2020-12" db="EMBL/GenBank/DDBJ databases">
        <authorList>
            <person name="Shan Y."/>
        </authorList>
    </citation>
    <scope>NUCLEOTIDE SEQUENCE [LARGE SCALE GENOMIC DNA]</scope>
    <source>
        <strain evidence="9">csc3.9</strain>
    </source>
</reference>
<evidence type="ECO:0000259" key="7">
    <source>
        <dbReference type="Pfam" id="PF02771"/>
    </source>
</evidence>
<dbReference type="Gene3D" id="1.20.140.10">
    <property type="entry name" value="Butyryl-CoA Dehydrogenase, subunit A, domain 3"/>
    <property type="match status" value="1"/>
</dbReference>
<dbReference type="Gene3D" id="1.10.540.10">
    <property type="entry name" value="Acyl-CoA dehydrogenase/oxidase, N-terminal domain"/>
    <property type="match status" value="1"/>
</dbReference>
<dbReference type="AlphaFoldDB" id="A0A7T4R330"/>
<dbReference type="Pfam" id="PF00441">
    <property type="entry name" value="Acyl-CoA_dh_1"/>
    <property type="match status" value="1"/>
</dbReference>
<dbReference type="PANTHER" id="PTHR43884:SF20">
    <property type="entry name" value="ACYL-COA DEHYDROGENASE FADE28"/>
    <property type="match status" value="1"/>
</dbReference>
<dbReference type="EMBL" id="CP066167">
    <property type="protein sequence ID" value="QQD19584.1"/>
    <property type="molecule type" value="Genomic_DNA"/>
</dbReference>